<organism evidence="2 3">
    <name type="scientific">Colletotrichum zoysiae</name>
    <dbReference type="NCBI Taxonomy" id="1216348"/>
    <lineage>
        <taxon>Eukaryota</taxon>
        <taxon>Fungi</taxon>
        <taxon>Dikarya</taxon>
        <taxon>Ascomycota</taxon>
        <taxon>Pezizomycotina</taxon>
        <taxon>Sordariomycetes</taxon>
        <taxon>Hypocreomycetidae</taxon>
        <taxon>Glomerellales</taxon>
        <taxon>Glomerellaceae</taxon>
        <taxon>Colletotrichum</taxon>
        <taxon>Colletotrichum graminicola species complex</taxon>
    </lineage>
</organism>
<accession>A0AAD9HDL1</accession>
<feature type="transmembrane region" description="Helical" evidence="1">
    <location>
        <begin position="21"/>
        <end position="45"/>
    </location>
</feature>
<dbReference type="EMBL" id="MU842924">
    <property type="protein sequence ID" value="KAK2025969.1"/>
    <property type="molecule type" value="Genomic_DNA"/>
</dbReference>
<comment type="caution">
    <text evidence="2">The sequence shown here is derived from an EMBL/GenBank/DDBJ whole genome shotgun (WGS) entry which is preliminary data.</text>
</comment>
<name>A0AAD9HDL1_9PEZI</name>
<keyword evidence="1" id="KW-1133">Transmembrane helix</keyword>
<proteinExistence type="predicted"/>
<evidence type="ECO:0000313" key="2">
    <source>
        <dbReference type="EMBL" id="KAK2025969.1"/>
    </source>
</evidence>
<protein>
    <submittedName>
        <fullName evidence="2">Uncharacterized protein</fullName>
    </submittedName>
</protein>
<dbReference type="Proteomes" id="UP001232148">
    <property type="component" value="Unassembled WGS sequence"/>
</dbReference>
<dbReference type="AlphaFoldDB" id="A0AAD9HDL1"/>
<evidence type="ECO:0000313" key="3">
    <source>
        <dbReference type="Proteomes" id="UP001232148"/>
    </source>
</evidence>
<keyword evidence="1" id="KW-0472">Membrane</keyword>
<keyword evidence="3" id="KW-1185">Reference proteome</keyword>
<evidence type="ECO:0000256" key="1">
    <source>
        <dbReference type="SAM" id="Phobius"/>
    </source>
</evidence>
<keyword evidence="1" id="KW-0812">Transmembrane</keyword>
<sequence length="85" mass="9791">MRYLGTLERPPSQALRRRHKHCRWLGIFSAFLGITSGSLTDAFVFTTGRTTLHRSRLKNDDSNLKLRPEFLSELFSALRVMGIKL</sequence>
<gene>
    <name evidence="2" type="ORF">LX32DRAFT_36606</name>
</gene>
<reference evidence="2" key="1">
    <citation type="submission" date="2021-06" db="EMBL/GenBank/DDBJ databases">
        <title>Comparative genomics, transcriptomics and evolutionary studies reveal genomic signatures of adaptation to plant cell wall in hemibiotrophic fungi.</title>
        <authorList>
            <consortium name="DOE Joint Genome Institute"/>
            <person name="Baroncelli R."/>
            <person name="Diaz J.F."/>
            <person name="Benocci T."/>
            <person name="Peng M."/>
            <person name="Battaglia E."/>
            <person name="Haridas S."/>
            <person name="Andreopoulos W."/>
            <person name="Labutti K."/>
            <person name="Pangilinan J."/>
            <person name="Floch G.L."/>
            <person name="Makela M.R."/>
            <person name="Henrissat B."/>
            <person name="Grigoriev I.V."/>
            <person name="Crouch J.A."/>
            <person name="De Vries R.P."/>
            <person name="Sukno S.A."/>
            <person name="Thon M.R."/>
        </authorList>
    </citation>
    <scope>NUCLEOTIDE SEQUENCE</scope>
    <source>
        <strain evidence="2">MAFF235873</strain>
    </source>
</reference>